<dbReference type="EMBL" id="SEYY01012084">
    <property type="protein sequence ID" value="KAB7500985.1"/>
    <property type="molecule type" value="Genomic_DNA"/>
</dbReference>
<evidence type="ECO:0000256" key="5">
    <source>
        <dbReference type="ARBA" id="ARBA00023242"/>
    </source>
</evidence>
<organism evidence="6 7">
    <name type="scientific">Armadillidium nasatum</name>
    <dbReference type="NCBI Taxonomy" id="96803"/>
    <lineage>
        <taxon>Eukaryota</taxon>
        <taxon>Metazoa</taxon>
        <taxon>Ecdysozoa</taxon>
        <taxon>Arthropoda</taxon>
        <taxon>Crustacea</taxon>
        <taxon>Multicrustacea</taxon>
        <taxon>Malacostraca</taxon>
        <taxon>Eumalacostraca</taxon>
        <taxon>Peracarida</taxon>
        <taxon>Isopoda</taxon>
        <taxon>Oniscidea</taxon>
        <taxon>Crinocheta</taxon>
        <taxon>Armadillidiidae</taxon>
        <taxon>Armadillidium</taxon>
    </lineage>
</organism>
<accession>A0A5N5T7F1</accession>
<comment type="subcellular location">
    <subcellularLocation>
        <location evidence="1">Nucleus</location>
    </subcellularLocation>
</comment>
<gene>
    <name evidence="6" type="primary">MED27</name>
    <name evidence="6" type="ORF">Anas_09387</name>
</gene>
<keyword evidence="4" id="KW-0804">Transcription</keyword>
<evidence type="ECO:0000256" key="2">
    <source>
        <dbReference type="ARBA" id="ARBA00008048"/>
    </source>
</evidence>
<keyword evidence="3" id="KW-0805">Transcription regulation</keyword>
<comment type="similarity">
    <text evidence="2">Belongs to the Mediator complex subunit 27 family.</text>
</comment>
<dbReference type="GO" id="GO:0016592">
    <property type="term" value="C:mediator complex"/>
    <property type="evidence" value="ECO:0007669"/>
    <property type="project" value="InterPro"/>
</dbReference>
<reference evidence="6 7" key="1">
    <citation type="journal article" date="2019" name="PLoS Biol.">
        <title>Sex chromosomes control vertical transmission of feminizing Wolbachia symbionts in an isopod.</title>
        <authorList>
            <person name="Becking T."/>
            <person name="Chebbi M.A."/>
            <person name="Giraud I."/>
            <person name="Moumen B."/>
            <person name="Laverre T."/>
            <person name="Caubet Y."/>
            <person name="Peccoud J."/>
            <person name="Gilbert C."/>
            <person name="Cordaux R."/>
        </authorList>
    </citation>
    <scope>NUCLEOTIDE SEQUENCE [LARGE SCALE GENOMIC DNA]</scope>
    <source>
        <strain evidence="6">ANa2</strain>
        <tissue evidence="6">Whole body excluding digestive tract and cuticle</tissue>
    </source>
</reference>
<protein>
    <submittedName>
        <fullName evidence="6">Mediator of RNA polymerase II transcription subunit 27</fullName>
    </submittedName>
</protein>
<keyword evidence="7" id="KW-1185">Reference proteome</keyword>
<dbReference type="InterPro" id="IPR021627">
    <property type="entry name" value="Mediator_Med27"/>
</dbReference>
<dbReference type="Pfam" id="PF11571">
    <property type="entry name" value="Med27"/>
    <property type="match status" value="1"/>
</dbReference>
<evidence type="ECO:0000313" key="6">
    <source>
        <dbReference type="EMBL" id="KAB7500985.1"/>
    </source>
</evidence>
<dbReference type="PANTHER" id="PTHR13130:SF4">
    <property type="entry name" value="MEDIATOR OF RNA POLYMERASE II TRANSCRIPTION SUBUNIT 27"/>
    <property type="match status" value="1"/>
</dbReference>
<dbReference type="Proteomes" id="UP000326759">
    <property type="component" value="Unassembled WGS sequence"/>
</dbReference>
<dbReference type="OrthoDB" id="1868004at2759"/>
<dbReference type="GO" id="GO:0003713">
    <property type="term" value="F:transcription coactivator activity"/>
    <property type="evidence" value="ECO:0007669"/>
    <property type="project" value="TreeGrafter"/>
</dbReference>
<dbReference type="AlphaFoldDB" id="A0A5N5T7F1"/>
<evidence type="ECO:0000256" key="4">
    <source>
        <dbReference type="ARBA" id="ARBA00023163"/>
    </source>
</evidence>
<proteinExistence type="inferred from homology"/>
<name>A0A5N5T7F1_9CRUS</name>
<evidence type="ECO:0000256" key="3">
    <source>
        <dbReference type="ARBA" id="ARBA00023015"/>
    </source>
</evidence>
<dbReference type="PANTHER" id="PTHR13130">
    <property type="entry name" value="34 KDA TRANSCRIPTIONAL CO-ACTIVATOR-RELATED"/>
    <property type="match status" value="1"/>
</dbReference>
<evidence type="ECO:0000313" key="7">
    <source>
        <dbReference type="Proteomes" id="UP000326759"/>
    </source>
</evidence>
<sequence>MAELPNIENLYSTLKSLRVVRHCFSNFLDSLSEGSKCDKEDGNETANQKSLNNLRMHVRELEQNIHNLTSSSINPPGGPNVMSNIDVLSLDPSPDKLNLYHQLLDCYTWIDKVSSYSGMVHSICSGSYLKRSSMPAIRKRHVPIIYDANVVPQTVDIHIQNIKSRFPDMTLNVVRPLGSNAVLQVTLGRVLKAVVFFRGLLIEGVVVRAYNEPHTDEDGKVDLYRPSQYKVFQKVTDNANAAMLHFFTPGSVDITVRSFFTWLNSFSNLFTEVCKKCNYHVRHNYPPTWREFRTLQAFHEECRP</sequence>
<dbReference type="GO" id="GO:0006357">
    <property type="term" value="P:regulation of transcription by RNA polymerase II"/>
    <property type="evidence" value="ECO:0007669"/>
    <property type="project" value="TreeGrafter"/>
</dbReference>
<evidence type="ECO:0000256" key="1">
    <source>
        <dbReference type="ARBA" id="ARBA00004123"/>
    </source>
</evidence>
<comment type="caution">
    <text evidence="6">The sequence shown here is derived from an EMBL/GenBank/DDBJ whole genome shotgun (WGS) entry which is preliminary data.</text>
</comment>
<keyword evidence="5" id="KW-0539">Nucleus</keyword>